<dbReference type="GeneID" id="25912531"/>
<dbReference type="AlphaFoldDB" id="A0A0L0FF90"/>
<dbReference type="SUPFAM" id="SSF89009">
    <property type="entry name" value="GAT-like domain"/>
    <property type="match status" value="1"/>
</dbReference>
<feature type="non-terminal residue" evidence="2">
    <location>
        <position position="1"/>
    </location>
</feature>
<dbReference type="GO" id="GO:0043130">
    <property type="term" value="F:ubiquitin binding"/>
    <property type="evidence" value="ECO:0007669"/>
    <property type="project" value="InterPro"/>
</dbReference>
<evidence type="ECO:0000313" key="3">
    <source>
        <dbReference type="Proteomes" id="UP000054560"/>
    </source>
</evidence>
<dbReference type="OrthoDB" id="447025at2759"/>
<feature type="domain" description="GAT" evidence="1">
    <location>
        <begin position="33"/>
        <end position="66"/>
    </location>
</feature>
<dbReference type="Pfam" id="PF18308">
    <property type="entry name" value="GGA_N-GAT"/>
    <property type="match status" value="1"/>
</dbReference>
<dbReference type="Gene3D" id="1.20.5.170">
    <property type="match status" value="1"/>
</dbReference>
<dbReference type="PROSITE" id="PS50909">
    <property type="entry name" value="GAT"/>
    <property type="match status" value="1"/>
</dbReference>
<accession>A0A0L0FF90</accession>
<reference evidence="2 3" key="1">
    <citation type="submission" date="2011-02" db="EMBL/GenBank/DDBJ databases">
        <title>The Genome Sequence of Sphaeroforma arctica JP610.</title>
        <authorList>
            <consortium name="The Broad Institute Genome Sequencing Platform"/>
            <person name="Russ C."/>
            <person name="Cuomo C."/>
            <person name="Young S.K."/>
            <person name="Zeng Q."/>
            <person name="Gargeya S."/>
            <person name="Alvarado L."/>
            <person name="Berlin A."/>
            <person name="Chapman S.B."/>
            <person name="Chen Z."/>
            <person name="Freedman E."/>
            <person name="Gellesch M."/>
            <person name="Goldberg J."/>
            <person name="Griggs A."/>
            <person name="Gujja S."/>
            <person name="Heilman E."/>
            <person name="Heiman D."/>
            <person name="Howarth C."/>
            <person name="Mehta T."/>
            <person name="Neiman D."/>
            <person name="Pearson M."/>
            <person name="Roberts A."/>
            <person name="Saif S."/>
            <person name="Shea T."/>
            <person name="Shenoy N."/>
            <person name="Sisk P."/>
            <person name="Stolte C."/>
            <person name="Sykes S."/>
            <person name="White J."/>
            <person name="Yandava C."/>
            <person name="Burger G."/>
            <person name="Gray M.W."/>
            <person name="Holland P.W.H."/>
            <person name="King N."/>
            <person name="Lang F.B.F."/>
            <person name="Roger A.J."/>
            <person name="Ruiz-Trillo I."/>
            <person name="Haas B."/>
            <person name="Nusbaum C."/>
            <person name="Birren B."/>
        </authorList>
    </citation>
    <scope>NUCLEOTIDE SEQUENCE [LARGE SCALE GENOMIC DNA]</scope>
    <source>
        <strain evidence="2 3">JP610</strain>
    </source>
</reference>
<evidence type="ECO:0000259" key="1">
    <source>
        <dbReference type="PROSITE" id="PS50909"/>
    </source>
</evidence>
<evidence type="ECO:0000313" key="2">
    <source>
        <dbReference type="EMBL" id="KNC75447.1"/>
    </source>
</evidence>
<name>A0A0L0FF90_9EUKA</name>
<dbReference type="InterPro" id="IPR041198">
    <property type="entry name" value="GGA_N-GAT"/>
</dbReference>
<dbReference type="InterPro" id="IPR004152">
    <property type="entry name" value="GAT_dom"/>
</dbReference>
<protein>
    <recommendedName>
        <fullName evidence="1">GAT domain-containing protein</fullName>
    </recommendedName>
</protein>
<sequence length="66" mass="7444">GHEFPIDAVSDAIPLNDNTFLEKKPKRRDSFDENEQQYMLRTLLQSKDPDDLAAANALIKVSEGLN</sequence>
<gene>
    <name evidence="2" type="ORF">SARC_12027</name>
</gene>
<keyword evidence="3" id="KW-1185">Reference proteome</keyword>
<dbReference type="RefSeq" id="XP_014149349.1">
    <property type="nucleotide sequence ID" value="XM_014293874.1"/>
</dbReference>
<proteinExistence type="predicted"/>
<dbReference type="Proteomes" id="UP000054560">
    <property type="component" value="Unassembled WGS sequence"/>
</dbReference>
<organism evidence="2 3">
    <name type="scientific">Sphaeroforma arctica JP610</name>
    <dbReference type="NCBI Taxonomy" id="667725"/>
    <lineage>
        <taxon>Eukaryota</taxon>
        <taxon>Ichthyosporea</taxon>
        <taxon>Ichthyophonida</taxon>
        <taxon>Sphaeroforma</taxon>
    </lineage>
</organism>
<dbReference type="EMBL" id="KQ243620">
    <property type="protein sequence ID" value="KNC75447.1"/>
    <property type="molecule type" value="Genomic_DNA"/>
</dbReference>
<dbReference type="GO" id="GO:0035091">
    <property type="term" value="F:phosphatidylinositol binding"/>
    <property type="evidence" value="ECO:0007669"/>
    <property type="project" value="InterPro"/>
</dbReference>